<dbReference type="NCBIfam" id="TIGR01469">
    <property type="entry name" value="cobA_cysG_Cterm"/>
    <property type="match status" value="1"/>
</dbReference>
<dbReference type="NCBIfam" id="NF004790">
    <property type="entry name" value="PRK06136.1"/>
    <property type="match status" value="1"/>
</dbReference>
<evidence type="ECO:0000256" key="7">
    <source>
        <dbReference type="ARBA" id="ARBA00025705"/>
    </source>
</evidence>
<dbReference type="CDD" id="cd11642">
    <property type="entry name" value="SUMT"/>
    <property type="match status" value="1"/>
</dbReference>
<feature type="domain" description="Tetrapyrrole methylase" evidence="8">
    <location>
        <begin position="4"/>
        <end position="211"/>
    </location>
</feature>
<organism evidence="9 10">
    <name type="scientific">Runella rosea</name>
    <dbReference type="NCBI Taxonomy" id="2259595"/>
    <lineage>
        <taxon>Bacteria</taxon>
        <taxon>Pseudomonadati</taxon>
        <taxon>Bacteroidota</taxon>
        <taxon>Cytophagia</taxon>
        <taxon>Cytophagales</taxon>
        <taxon>Spirosomataceae</taxon>
        <taxon>Runella</taxon>
    </lineage>
</organism>
<dbReference type="PROSITE" id="PS00839">
    <property type="entry name" value="SUMT_1"/>
    <property type="match status" value="1"/>
</dbReference>
<keyword evidence="3 9" id="KW-0489">Methyltransferase</keyword>
<dbReference type="Pfam" id="PF00590">
    <property type="entry name" value="TP_methylase"/>
    <property type="match status" value="1"/>
</dbReference>
<evidence type="ECO:0000256" key="2">
    <source>
        <dbReference type="ARBA" id="ARBA00012162"/>
    </source>
</evidence>
<dbReference type="EC" id="2.1.1.107" evidence="2"/>
<keyword evidence="5" id="KW-0949">S-adenosyl-L-methionine</keyword>
<dbReference type="AlphaFoldDB" id="A0A344TN10"/>
<protein>
    <recommendedName>
        <fullName evidence="2">uroporphyrinogen-III C-methyltransferase</fullName>
        <ecNumber evidence="2">2.1.1.107</ecNumber>
    </recommendedName>
</protein>
<dbReference type="Gene3D" id="3.40.1010.10">
    <property type="entry name" value="Cobalt-precorrin-4 Transmethylase, Domain 1"/>
    <property type="match status" value="1"/>
</dbReference>
<dbReference type="InterPro" id="IPR003043">
    <property type="entry name" value="Uropor_MeTrfase_CS"/>
</dbReference>
<keyword evidence="10" id="KW-1185">Reference proteome</keyword>
<evidence type="ECO:0000259" key="8">
    <source>
        <dbReference type="Pfam" id="PF00590"/>
    </source>
</evidence>
<dbReference type="InterPro" id="IPR050161">
    <property type="entry name" value="Siro_Cobalamin_biosynth"/>
</dbReference>
<dbReference type="GO" id="GO:0019354">
    <property type="term" value="P:siroheme biosynthetic process"/>
    <property type="evidence" value="ECO:0007669"/>
    <property type="project" value="InterPro"/>
</dbReference>
<dbReference type="GO" id="GO:0032259">
    <property type="term" value="P:methylation"/>
    <property type="evidence" value="ECO:0007669"/>
    <property type="project" value="UniProtKB-KW"/>
</dbReference>
<dbReference type="SUPFAM" id="SSF53790">
    <property type="entry name" value="Tetrapyrrole methylase"/>
    <property type="match status" value="1"/>
</dbReference>
<accession>A0A344TN10</accession>
<dbReference type="InterPro" id="IPR014777">
    <property type="entry name" value="4pyrrole_Mease_sub1"/>
</dbReference>
<reference evidence="9 10" key="1">
    <citation type="submission" date="2018-07" db="EMBL/GenBank/DDBJ databases">
        <title>Genome sequencing of Runella.</title>
        <authorList>
            <person name="Baek M.-G."/>
            <person name="Yi H."/>
        </authorList>
    </citation>
    <scope>NUCLEOTIDE SEQUENCE [LARGE SCALE GENOMIC DNA]</scope>
    <source>
        <strain evidence="9 10">HYN0085</strain>
    </source>
</reference>
<dbReference type="InterPro" id="IPR000878">
    <property type="entry name" value="4pyrrol_Mease"/>
</dbReference>
<gene>
    <name evidence="9" type="primary">cobA</name>
    <name evidence="9" type="ORF">DR864_20905</name>
</gene>
<keyword evidence="6" id="KW-0627">Porphyrin biosynthesis</keyword>
<evidence type="ECO:0000313" key="10">
    <source>
        <dbReference type="Proteomes" id="UP000251993"/>
    </source>
</evidence>
<comment type="similarity">
    <text evidence="1">Belongs to the precorrin methyltransferase family.</text>
</comment>
<dbReference type="GO" id="GO:0004851">
    <property type="term" value="F:uroporphyrin-III C-methyltransferase activity"/>
    <property type="evidence" value="ECO:0007669"/>
    <property type="project" value="UniProtKB-EC"/>
</dbReference>
<dbReference type="RefSeq" id="WP_114068797.1">
    <property type="nucleotide sequence ID" value="NZ_CP030850.1"/>
</dbReference>
<dbReference type="PANTHER" id="PTHR45790:SF3">
    <property type="entry name" value="S-ADENOSYL-L-METHIONINE-DEPENDENT UROPORPHYRINOGEN III METHYLTRANSFERASE, CHLOROPLASTIC"/>
    <property type="match status" value="1"/>
</dbReference>
<evidence type="ECO:0000256" key="3">
    <source>
        <dbReference type="ARBA" id="ARBA00022603"/>
    </source>
</evidence>
<dbReference type="Gene3D" id="3.30.950.10">
    <property type="entry name" value="Methyltransferase, Cobalt-precorrin-4 Transmethylase, Domain 2"/>
    <property type="match status" value="1"/>
</dbReference>
<comment type="pathway">
    <text evidence="7">Porphyrin-containing compound metabolism; siroheme biosynthesis; precorrin-2 from uroporphyrinogen III: step 1/1.</text>
</comment>
<dbReference type="Proteomes" id="UP000251993">
    <property type="component" value="Chromosome"/>
</dbReference>
<evidence type="ECO:0000313" key="9">
    <source>
        <dbReference type="EMBL" id="AXE20031.1"/>
    </source>
</evidence>
<dbReference type="InterPro" id="IPR006366">
    <property type="entry name" value="CobA/CysG_C"/>
</dbReference>
<proteinExistence type="inferred from homology"/>
<dbReference type="KEGG" id="run:DR864_20905"/>
<dbReference type="OrthoDB" id="9815856at2"/>
<dbReference type="EMBL" id="CP030850">
    <property type="protein sequence ID" value="AXE20031.1"/>
    <property type="molecule type" value="Genomic_DNA"/>
</dbReference>
<name>A0A344TN10_9BACT</name>
<evidence type="ECO:0000256" key="5">
    <source>
        <dbReference type="ARBA" id="ARBA00022691"/>
    </source>
</evidence>
<dbReference type="FunFam" id="3.40.1010.10:FF:000001">
    <property type="entry name" value="Siroheme synthase"/>
    <property type="match status" value="1"/>
</dbReference>
<dbReference type="PANTHER" id="PTHR45790">
    <property type="entry name" value="SIROHEME SYNTHASE-RELATED"/>
    <property type="match status" value="1"/>
</dbReference>
<dbReference type="InterPro" id="IPR014776">
    <property type="entry name" value="4pyrrole_Mease_sub2"/>
</dbReference>
<evidence type="ECO:0000256" key="6">
    <source>
        <dbReference type="ARBA" id="ARBA00023244"/>
    </source>
</evidence>
<sequence>MKPKLTLVGAGPGDPELLTLKGLKAIQSADVVLYDALVSTELLTYAPAHARIVFVGKRRGRCEFVQQDLNQLIVDYALNYGHVVRLKGGDSFVFGRGYEEIVFAQDFGIETTVVPGISSSIAVPALAGIPLTCRGVSESFWVLTGTTKNHTLSKDVAKAAQSSATLVVLMGMQHLAQIVAELAGAGKGDTPVAIIQNGSTSEEKIGLGTVNSIVEVVEKETLANPAIIVIGEVVRLHPSYEKGRMEVLSALGY</sequence>
<evidence type="ECO:0000256" key="4">
    <source>
        <dbReference type="ARBA" id="ARBA00022679"/>
    </source>
</evidence>
<evidence type="ECO:0000256" key="1">
    <source>
        <dbReference type="ARBA" id="ARBA00005879"/>
    </source>
</evidence>
<dbReference type="InterPro" id="IPR035996">
    <property type="entry name" value="4pyrrol_Methylase_sf"/>
</dbReference>
<keyword evidence="4 9" id="KW-0808">Transferase</keyword>